<dbReference type="PATRIC" id="fig|1042209.11.peg.150"/>
<dbReference type="OrthoDB" id="5877230at2"/>
<evidence type="ECO:0008006" key="3">
    <source>
        <dbReference type="Google" id="ProtNLM"/>
    </source>
</evidence>
<dbReference type="NCBIfam" id="NF041292">
    <property type="entry name" value="StbB"/>
    <property type="match status" value="1"/>
</dbReference>
<dbReference type="Proteomes" id="UP000022611">
    <property type="component" value="Unassembled WGS sequence"/>
</dbReference>
<geneLocation type="plasmid" evidence="1">
    <name>unnamed1</name>
</geneLocation>
<keyword evidence="1" id="KW-0614">Plasmid</keyword>
<dbReference type="SUPFAM" id="SSF52540">
    <property type="entry name" value="P-loop containing nucleoside triphosphate hydrolases"/>
    <property type="match status" value="1"/>
</dbReference>
<gene>
    <name evidence="1" type="ORF">HK44_029840</name>
</gene>
<evidence type="ECO:0000313" key="2">
    <source>
        <dbReference type="Proteomes" id="UP000022611"/>
    </source>
</evidence>
<accession>A0A010SZC9</accession>
<organism evidence="1 2">
    <name type="scientific">Pseudomonas fluorescens HK44</name>
    <dbReference type="NCBI Taxonomy" id="1042209"/>
    <lineage>
        <taxon>Bacteria</taxon>
        <taxon>Pseudomonadati</taxon>
        <taxon>Pseudomonadota</taxon>
        <taxon>Gammaproteobacteria</taxon>
        <taxon>Pseudomonadales</taxon>
        <taxon>Pseudomonadaceae</taxon>
        <taxon>Pseudomonas</taxon>
    </lineage>
</organism>
<dbReference type="Gene3D" id="3.40.50.300">
    <property type="entry name" value="P-loop containing nucleotide triphosphate hydrolases"/>
    <property type="match status" value="1"/>
</dbReference>
<sequence length="234" mass="26179">MKRAILNYSGSIGKTTIAAHLLYPRMPSSVFFAIESINQSALDLGIAEVKTMRGREVGDLIEELVLEDVAIIDIGASNIESFFEAGSRYHGFIDEIEQFIVPVTPEQKAWQESLKTVEALATMGVTADRIILLPNRIQDNPETEIPSIYNYVKKTKKATIKPGAFLFDSDVYGYLAANKMSFDQLIGDDTDYKALARAEADEVQRSKYVSLYRWTSYAKPIRQNLDECYAALTA</sequence>
<proteinExistence type="predicted"/>
<evidence type="ECO:0000313" key="1">
    <source>
        <dbReference type="EMBL" id="EXF90887.1"/>
    </source>
</evidence>
<dbReference type="HOGENOM" id="CLU_096500_0_0_6"/>
<protein>
    <recommendedName>
        <fullName evidence="3">StdB protein</fullName>
    </recommendedName>
</protein>
<dbReference type="InterPro" id="IPR027417">
    <property type="entry name" value="P-loop_NTPase"/>
</dbReference>
<dbReference type="AlphaFoldDB" id="A0A010SZC9"/>
<dbReference type="RefSeq" id="WP_019692575.1">
    <property type="nucleotide sequence ID" value="NZ_AFOY02000032.1"/>
</dbReference>
<dbReference type="InterPro" id="IPR047985">
    <property type="entry name" value="StbB-like"/>
</dbReference>
<dbReference type="eggNOG" id="ENOG502ZAA9">
    <property type="taxonomic scope" value="Bacteria"/>
</dbReference>
<name>A0A010SZC9_PSEFL</name>
<reference evidence="1 2" key="1">
    <citation type="journal article" date="2011" name="J. Bacteriol.">
        <title>Draft genome sequence of the polycyclic aromatic hydrocarbon-degrading, genetically engineered bioluminescent bioreporter Pseudomonas fluorescens HK44.</title>
        <authorList>
            <person name="Chauhan A."/>
            <person name="Layton A.C."/>
            <person name="Williams D.E."/>
            <person name="Smartt A.E."/>
            <person name="Ripp S."/>
            <person name="Karpinets T.V."/>
            <person name="Brown S.D."/>
            <person name="Sayler G.S."/>
        </authorList>
    </citation>
    <scope>NUCLEOTIDE SEQUENCE [LARGE SCALE GENOMIC DNA]</scope>
    <source>
        <strain evidence="1 2">HK44</strain>
        <plasmid evidence="1">unnamed1</plasmid>
    </source>
</reference>
<dbReference type="EMBL" id="AFOY02000032">
    <property type="protein sequence ID" value="EXF90887.1"/>
    <property type="molecule type" value="Genomic_DNA"/>
</dbReference>
<comment type="caution">
    <text evidence="1">The sequence shown here is derived from an EMBL/GenBank/DDBJ whole genome shotgun (WGS) entry which is preliminary data.</text>
</comment>